<gene>
    <name evidence="1" type="ORF">S01H4_29483</name>
</gene>
<feature type="non-terminal residue" evidence="1">
    <location>
        <position position="1"/>
    </location>
</feature>
<proteinExistence type="predicted"/>
<comment type="caution">
    <text evidence="1">The sequence shown here is derived from an EMBL/GenBank/DDBJ whole genome shotgun (WGS) entry which is preliminary data.</text>
</comment>
<reference evidence="1" key="1">
    <citation type="journal article" date="2014" name="Front. Microbiol.">
        <title>High frequency of phylogenetically diverse reductive dehalogenase-homologous genes in deep subseafloor sedimentary metagenomes.</title>
        <authorList>
            <person name="Kawai M."/>
            <person name="Futagami T."/>
            <person name="Toyoda A."/>
            <person name="Takaki Y."/>
            <person name="Nishi S."/>
            <person name="Hori S."/>
            <person name="Arai W."/>
            <person name="Tsubouchi T."/>
            <person name="Morono Y."/>
            <person name="Uchiyama I."/>
            <person name="Ito T."/>
            <person name="Fujiyama A."/>
            <person name="Inagaki F."/>
            <person name="Takami H."/>
        </authorList>
    </citation>
    <scope>NUCLEOTIDE SEQUENCE</scope>
    <source>
        <strain evidence="1">Expedition CK06-06</strain>
    </source>
</reference>
<protein>
    <submittedName>
        <fullName evidence="1">Uncharacterized protein</fullName>
    </submittedName>
</protein>
<dbReference type="AlphaFoldDB" id="X1AFG5"/>
<evidence type="ECO:0000313" key="1">
    <source>
        <dbReference type="EMBL" id="GAG80629.1"/>
    </source>
</evidence>
<dbReference type="EMBL" id="BART01015140">
    <property type="protein sequence ID" value="GAG80629.1"/>
    <property type="molecule type" value="Genomic_DNA"/>
</dbReference>
<organism evidence="1">
    <name type="scientific">marine sediment metagenome</name>
    <dbReference type="NCBI Taxonomy" id="412755"/>
    <lineage>
        <taxon>unclassified sequences</taxon>
        <taxon>metagenomes</taxon>
        <taxon>ecological metagenomes</taxon>
    </lineage>
</organism>
<accession>X1AFG5</accession>
<sequence>SCFWDTPITQIVAWIRKRRNKENEYLIKAGAIRGK</sequence>
<name>X1AFG5_9ZZZZ</name>